<comment type="caution">
    <text evidence="1">The sequence shown here is derived from an EMBL/GenBank/DDBJ whole genome shotgun (WGS) entry which is preliminary data.</text>
</comment>
<dbReference type="Proteomes" id="UP001283361">
    <property type="component" value="Unassembled WGS sequence"/>
</dbReference>
<organism evidence="1 2">
    <name type="scientific">Elysia crispata</name>
    <name type="common">lettuce slug</name>
    <dbReference type="NCBI Taxonomy" id="231223"/>
    <lineage>
        <taxon>Eukaryota</taxon>
        <taxon>Metazoa</taxon>
        <taxon>Spiralia</taxon>
        <taxon>Lophotrochozoa</taxon>
        <taxon>Mollusca</taxon>
        <taxon>Gastropoda</taxon>
        <taxon>Heterobranchia</taxon>
        <taxon>Euthyneura</taxon>
        <taxon>Panpulmonata</taxon>
        <taxon>Sacoglossa</taxon>
        <taxon>Placobranchoidea</taxon>
        <taxon>Plakobranchidae</taxon>
        <taxon>Elysia</taxon>
    </lineage>
</organism>
<protein>
    <submittedName>
        <fullName evidence="1">Uncharacterized protein</fullName>
    </submittedName>
</protein>
<accession>A0AAE1B3K0</accession>
<evidence type="ECO:0000313" key="1">
    <source>
        <dbReference type="EMBL" id="KAK3798296.1"/>
    </source>
</evidence>
<reference evidence="1" key="1">
    <citation type="journal article" date="2023" name="G3 (Bethesda)">
        <title>A reference genome for the long-term kleptoplast-retaining sea slug Elysia crispata morphotype clarki.</title>
        <authorList>
            <person name="Eastman K.E."/>
            <person name="Pendleton A.L."/>
            <person name="Shaikh M.A."/>
            <person name="Suttiyut T."/>
            <person name="Ogas R."/>
            <person name="Tomko P."/>
            <person name="Gavelis G."/>
            <person name="Widhalm J.R."/>
            <person name="Wisecaver J.H."/>
        </authorList>
    </citation>
    <scope>NUCLEOTIDE SEQUENCE</scope>
    <source>
        <strain evidence="1">ECLA1</strain>
    </source>
</reference>
<sequence>MYLSFPAHLSESSSRRLERVHPSLWLKQPHADRSYPNCEEWRVTAILLLEQNREYQRVESRLSDSIVRTPRGVLVTHIHVSFCARLYDGFHQRTATIHHEPRIWEGVWRLAWQRISVSAWEPPSGGGLASVC</sequence>
<gene>
    <name evidence="1" type="ORF">RRG08_007777</name>
</gene>
<evidence type="ECO:0000313" key="2">
    <source>
        <dbReference type="Proteomes" id="UP001283361"/>
    </source>
</evidence>
<name>A0AAE1B3K0_9GAST</name>
<proteinExistence type="predicted"/>
<dbReference type="AlphaFoldDB" id="A0AAE1B3K0"/>
<keyword evidence="2" id="KW-1185">Reference proteome</keyword>
<dbReference type="EMBL" id="JAWDGP010000699">
    <property type="protein sequence ID" value="KAK3798296.1"/>
    <property type="molecule type" value="Genomic_DNA"/>
</dbReference>